<protein>
    <submittedName>
        <fullName evidence="3">Aldo/keto reductase</fullName>
    </submittedName>
</protein>
<dbReference type="GO" id="GO:0016491">
    <property type="term" value="F:oxidoreductase activity"/>
    <property type="evidence" value="ECO:0007669"/>
    <property type="project" value="UniProtKB-KW"/>
</dbReference>
<dbReference type="InterPro" id="IPR020471">
    <property type="entry name" value="AKR"/>
</dbReference>
<reference evidence="3" key="1">
    <citation type="journal article" date="2019" name="PLoS Negl. Trop. Dis.">
        <title>Revisiting the worldwide diversity of Leptospira species in the environment.</title>
        <authorList>
            <person name="Vincent A.T."/>
            <person name="Schiettekatte O."/>
            <person name="Bourhy P."/>
            <person name="Veyrier F.J."/>
            <person name="Picardeau M."/>
        </authorList>
    </citation>
    <scope>NUCLEOTIDE SEQUENCE [LARGE SCALE GENOMIC DNA]</scope>
    <source>
        <strain evidence="3">201300427</strain>
    </source>
</reference>
<dbReference type="Gene3D" id="3.20.20.100">
    <property type="entry name" value="NADP-dependent oxidoreductase domain"/>
    <property type="match status" value="1"/>
</dbReference>
<dbReference type="SUPFAM" id="SSF51430">
    <property type="entry name" value="NAD(P)-linked oxidoreductase"/>
    <property type="match status" value="1"/>
</dbReference>
<evidence type="ECO:0000256" key="1">
    <source>
        <dbReference type="ARBA" id="ARBA00023002"/>
    </source>
</evidence>
<name>A0A4R9LVN8_9LEPT</name>
<keyword evidence="1" id="KW-0560">Oxidoreductase</keyword>
<dbReference type="OrthoDB" id="9804790at2"/>
<dbReference type="Proteomes" id="UP000298058">
    <property type="component" value="Unassembled WGS sequence"/>
</dbReference>
<evidence type="ECO:0000259" key="2">
    <source>
        <dbReference type="Pfam" id="PF00248"/>
    </source>
</evidence>
<organism evidence="3 4">
    <name type="scientific">Leptospira idonii</name>
    <dbReference type="NCBI Taxonomy" id="1193500"/>
    <lineage>
        <taxon>Bacteria</taxon>
        <taxon>Pseudomonadati</taxon>
        <taxon>Spirochaetota</taxon>
        <taxon>Spirochaetia</taxon>
        <taxon>Leptospirales</taxon>
        <taxon>Leptospiraceae</taxon>
        <taxon>Leptospira</taxon>
    </lineage>
</organism>
<evidence type="ECO:0000313" key="3">
    <source>
        <dbReference type="EMBL" id="TGN18260.1"/>
    </source>
</evidence>
<dbReference type="PRINTS" id="PR00069">
    <property type="entry name" value="ALDKETRDTASE"/>
</dbReference>
<evidence type="ECO:0000313" key="4">
    <source>
        <dbReference type="Proteomes" id="UP000298058"/>
    </source>
</evidence>
<feature type="domain" description="NADP-dependent oxidoreductase" evidence="2">
    <location>
        <begin position="23"/>
        <end position="315"/>
    </location>
</feature>
<dbReference type="AlphaFoldDB" id="A0A4R9LVN8"/>
<proteinExistence type="predicted"/>
<dbReference type="PANTHER" id="PTHR43364">
    <property type="entry name" value="NADH-SPECIFIC METHYLGLYOXAL REDUCTASE-RELATED"/>
    <property type="match status" value="1"/>
</dbReference>
<dbReference type="Pfam" id="PF00248">
    <property type="entry name" value="Aldo_ket_red"/>
    <property type="match status" value="1"/>
</dbReference>
<dbReference type="InterPro" id="IPR050523">
    <property type="entry name" value="AKR_Detox_Biosynth"/>
</dbReference>
<dbReference type="EMBL" id="RQHW01000047">
    <property type="protein sequence ID" value="TGN18260.1"/>
    <property type="molecule type" value="Genomic_DNA"/>
</dbReference>
<comment type="caution">
    <text evidence="3">The sequence shown here is derived from an EMBL/GenBank/DDBJ whole genome shotgun (WGS) entry which is preliminary data.</text>
</comment>
<dbReference type="CDD" id="cd19084">
    <property type="entry name" value="AKR_AKR11B1-like"/>
    <property type="match status" value="1"/>
</dbReference>
<dbReference type="RefSeq" id="WP_135760948.1">
    <property type="nucleotide sequence ID" value="NZ_RQHW01000047.1"/>
</dbReference>
<gene>
    <name evidence="3" type="ORF">EHS15_12685</name>
</gene>
<dbReference type="GO" id="GO:0005829">
    <property type="term" value="C:cytosol"/>
    <property type="evidence" value="ECO:0007669"/>
    <property type="project" value="TreeGrafter"/>
</dbReference>
<dbReference type="PANTHER" id="PTHR43364:SF4">
    <property type="entry name" value="NAD(P)-LINKED OXIDOREDUCTASE SUPERFAMILY PROTEIN"/>
    <property type="match status" value="1"/>
</dbReference>
<dbReference type="InterPro" id="IPR036812">
    <property type="entry name" value="NAD(P)_OxRdtase_dom_sf"/>
</dbReference>
<accession>A0A4R9LVN8</accession>
<dbReference type="InterPro" id="IPR018170">
    <property type="entry name" value="Aldo/ket_reductase_CS"/>
</dbReference>
<sequence>MADLPLAIESYITLPGTDLNISRLAIGTWLFGGLRWGEVDERESEKTFLSAIDSGINFIDTADAYGKGKSEEFVARLTKDRKDNLVIATKVGVVWNPDGTRRIDLSKNYILSAAEKSLSRLNLDKIDLYFLHEPDPNTPIDETIEALQILKSQGKIRYIGLSNFTAPLIESFHKKIELCCLQDELNLIQREAETGNLKLAFESGLGFLAYGALSKGLLSGKFKKDSQFSKDDNRSGNDHFSGDRFEKNLDRVSLLHEIAMDLGVSTSALSIAWILKLKQLTSVILGARTQVQLSDQISSLEINLTEDMHSRISEIFK</sequence>
<dbReference type="InterPro" id="IPR023210">
    <property type="entry name" value="NADP_OxRdtase_dom"/>
</dbReference>
<keyword evidence="4" id="KW-1185">Reference proteome</keyword>
<dbReference type="PROSITE" id="PS00062">
    <property type="entry name" value="ALDOKETO_REDUCTASE_2"/>
    <property type="match status" value="1"/>
</dbReference>